<feature type="chain" id="PRO_5043350970" evidence="2">
    <location>
        <begin position="22"/>
        <end position="179"/>
    </location>
</feature>
<protein>
    <submittedName>
        <fullName evidence="3">Uncharacterized protein</fullName>
    </submittedName>
</protein>
<evidence type="ECO:0000313" key="3">
    <source>
        <dbReference type="EMBL" id="KAK7045640.1"/>
    </source>
</evidence>
<evidence type="ECO:0000313" key="4">
    <source>
        <dbReference type="Proteomes" id="UP001383192"/>
    </source>
</evidence>
<dbReference type="EMBL" id="JAYKXP010000024">
    <property type="protein sequence ID" value="KAK7045640.1"/>
    <property type="molecule type" value="Genomic_DNA"/>
</dbReference>
<comment type="caution">
    <text evidence="3">The sequence shown here is derived from an EMBL/GenBank/DDBJ whole genome shotgun (WGS) entry which is preliminary data.</text>
</comment>
<gene>
    <name evidence="3" type="ORF">VNI00_007473</name>
</gene>
<reference evidence="3 4" key="1">
    <citation type="submission" date="2024-01" db="EMBL/GenBank/DDBJ databases">
        <title>A draft genome for a cacao thread blight-causing isolate of Paramarasmius palmivorus.</title>
        <authorList>
            <person name="Baruah I.K."/>
            <person name="Bukari Y."/>
            <person name="Amoako-Attah I."/>
            <person name="Meinhardt L.W."/>
            <person name="Bailey B.A."/>
            <person name="Cohen S.P."/>
        </authorList>
    </citation>
    <scope>NUCLEOTIDE SEQUENCE [LARGE SCALE GENOMIC DNA]</scope>
    <source>
        <strain evidence="3 4">GH-12</strain>
    </source>
</reference>
<proteinExistence type="predicted"/>
<dbReference type="AlphaFoldDB" id="A0AAW0D3L9"/>
<keyword evidence="4" id="KW-1185">Reference proteome</keyword>
<feature type="transmembrane region" description="Helical" evidence="1">
    <location>
        <begin position="151"/>
        <end position="176"/>
    </location>
</feature>
<dbReference type="Proteomes" id="UP001383192">
    <property type="component" value="Unassembled WGS sequence"/>
</dbReference>
<evidence type="ECO:0000256" key="1">
    <source>
        <dbReference type="SAM" id="Phobius"/>
    </source>
</evidence>
<organism evidence="3 4">
    <name type="scientific">Paramarasmius palmivorus</name>
    <dbReference type="NCBI Taxonomy" id="297713"/>
    <lineage>
        <taxon>Eukaryota</taxon>
        <taxon>Fungi</taxon>
        <taxon>Dikarya</taxon>
        <taxon>Basidiomycota</taxon>
        <taxon>Agaricomycotina</taxon>
        <taxon>Agaricomycetes</taxon>
        <taxon>Agaricomycetidae</taxon>
        <taxon>Agaricales</taxon>
        <taxon>Marasmiineae</taxon>
        <taxon>Marasmiaceae</taxon>
        <taxon>Paramarasmius</taxon>
    </lineage>
</organism>
<keyword evidence="1" id="KW-0812">Transmembrane</keyword>
<keyword evidence="1" id="KW-1133">Transmembrane helix</keyword>
<sequence>MIAFLPVALGFFLALAGRVIAQDDPAKPPPTINATVGNQLFLANQFLSFDFTNSLAECSTNCTSARGTIDQAGGSLTTLCSNETAKALLDCQQCLYTALIKANKPLPDLRAGSTPLLQGYSQSCTQVANVNLTKEQTSLVLPPFWDGPNGIGIPMIGLPFAIGFATIFGTGAIVMLSTM</sequence>
<keyword evidence="2" id="KW-0732">Signal</keyword>
<evidence type="ECO:0000256" key="2">
    <source>
        <dbReference type="SAM" id="SignalP"/>
    </source>
</evidence>
<accession>A0AAW0D3L9</accession>
<name>A0AAW0D3L9_9AGAR</name>
<keyword evidence="1" id="KW-0472">Membrane</keyword>
<feature type="signal peptide" evidence="2">
    <location>
        <begin position="1"/>
        <end position="21"/>
    </location>
</feature>